<protein>
    <recommendedName>
        <fullName evidence="5">Tol-Pal system protein TolB</fullName>
    </recommendedName>
</protein>
<dbReference type="InterPro" id="IPR007195">
    <property type="entry name" value="TolB_N"/>
</dbReference>
<dbReference type="Pfam" id="PF04052">
    <property type="entry name" value="TolB_N"/>
    <property type="match status" value="1"/>
</dbReference>
<comment type="subcellular location">
    <subcellularLocation>
        <location evidence="1 5">Periplasm</location>
    </subcellularLocation>
</comment>
<evidence type="ECO:0000256" key="4">
    <source>
        <dbReference type="ARBA" id="ARBA00022764"/>
    </source>
</evidence>
<evidence type="ECO:0000313" key="9">
    <source>
        <dbReference type="Proteomes" id="UP000824755"/>
    </source>
</evidence>
<proteinExistence type="inferred from homology"/>
<reference evidence="8 9" key="1">
    <citation type="submission" date="2021-08" db="EMBL/GenBank/DDBJ databases">
        <title>Lysobacter sp. strain CJ11 Genome sequencing and assembly.</title>
        <authorList>
            <person name="Kim I."/>
        </authorList>
    </citation>
    <scope>NUCLEOTIDE SEQUENCE [LARGE SCALE GENOMIC DNA]</scope>
    <source>
        <strain evidence="8 9">CJ11</strain>
    </source>
</reference>
<keyword evidence="5" id="KW-0131">Cell cycle</keyword>
<dbReference type="NCBIfam" id="TIGR02800">
    <property type="entry name" value="propeller_TolB"/>
    <property type="match status" value="1"/>
</dbReference>
<keyword evidence="9" id="KW-1185">Reference proteome</keyword>
<evidence type="ECO:0000259" key="7">
    <source>
        <dbReference type="Pfam" id="PF04052"/>
    </source>
</evidence>
<dbReference type="Gene3D" id="2.120.10.30">
    <property type="entry name" value="TolB, C-terminal domain"/>
    <property type="match status" value="1"/>
</dbReference>
<dbReference type="PANTHER" id="PTHR36842">
    <property type="entry name" value="PROTEIN TOLB HOMOLOG"/>
    <property type="match status" value="1"/>
</dbReference>
<dbReference type="SUPFAM" id="SSF69304">
    <property type="entry name" value="Tricorn protease N-terminal domain"/>
    <property type="match status" value="1"/>
</dbReference>
<dbReference type="InterPro" id="IPR011042">
    <property type="entry name" value="6-blade_b-propeller_TolB-like"/>
</dbReference>
<evidence type="ECO:0000256" key="6">
    <source>
        <dbReference type="SAM" id="MobiDB-lite"/>
    </source>
</evidence>
<comment type="similarity">
    <text evidence="2 5">Belongs to the TolB family.</text>
</comment>
<dbReference type="Gene3D" id="3.40.50.10070">
    <property type="entry name" value="TolB, N-terminal domain"/>
    <property type="match status" value="1"/>
</dbReference>
<dbReference type="RefSeq" id="WP_220379413.1">
    <property type="nucleotide sequence ID" value="NZ_CP080544.1"/>
</dbReference>
<dbReference type="EMBL" id="CP080544">
    <property type="protein sequence ID" value="QYR52628.1"/>
    <property type="molecule type" value="Genomic_DNA"/>
</dbReference>
<feature type="chain" id="PRO_5044930166" description="Tol-Pal system protein TolB" evidence="5">
    <location>
        <begin position="20"/>
        <end position="423"/>
    </location>
</feature>
<feature type="region of interest" description="Disordered" evidence="6">
    <location>
        <begin position="403"/>
        <end position="423"/>
    </location>
</feature>
<dbReference type="HAMAP" id="MF_00671">
    <property type="entry name" value="TolB"/>
    <property type="match status" value="1"/>
</dbReference>
<keyword evidence="4 5" id="KW-0574">Periplasm</keyword>
<dbReference type="InterPro" id="IPR014167">
    <property type="entry name" value="Tol-Pal_TolB"/>
</dbReference>
<accession>A0ABX8WQ21</accession>
<comment type="function">
    <text evidence="5">Part of the Tol-Pal system, which plays a role in outer membrane invagination during cell division and is important for maintaining outer membrane integrity.</text>
</comment>
<dbReference type="Proteomes" id="UP000824755">
    <property type="component" value="Chromosome"/>
</dbReference>
<keyword evidence="5" id="KW-0132">Cell division</keyword>
<gene>
    <name evidence="5 8" type="primary">tolB</name>
    <name evidence="8" type="ORF">H8L67_08550</name>
</gene>
<keyword evidence="3 5" id="KW-0732">Signal</keyword>
<dbReference type="InterPro" id="IPR011659">
    <property type="entry name" value="WD40"/>
</dbReference>
<feature type="domain" description="TolB N-terminal" evidence="7">
    <location>
        <begin position="24"/>
        <end position="119"/>
    </location>
</feature>
<evidence type="ECO:0000313" key="8">
    <source>
        <dbReference type="EMBL" id="QYR52628.1"/>
    </source>
</evidence>
<organism evidence="8 9">
    <name type="scientific">Lysobacter soyae</name>
    <dbReference type="NCBI Taxonomy" id="2764185"/>
    <lineage>
        <taxon>Bacteria</taxon>
        <taxon>Pseudomonadati</taxon>
        <taxon>Pseudomonadota</taxon>
        <taxon>Gammaproteobacteria</taxon>
        <taxon>Lysobacterales</taxon>
        <taxon>Lysobacteraceae</taxon>
        <taxon>Lysobacter</taxon>
    </lineage>
</organism>
<evidence type="ECO:0000256" key="2">
    <source>
        <dbReference type="ARBA" id="ARBA00009820"/>
    </source>
</evidence>
<feature type="signal peptide" evidence="5">
    <location>
        <begin position="1"/>
        <end position="19"/>
    </location>
</feature>
<dbReference type="PANTHER" id="PTHR36842:SF1">
    <property type="entry name" value="PROTEIN TOLB"/>
    <property type="match status" value="1"/>
</dbReference>
<evidence type="ECO:0000256" key="3">
    <source>
        <dbReference type="ARBA" id="ARBA00022729"/>
    </source>
</evidence>
<dbReference type="SUPFAM" id="SSF52964">
    <property type="entry name" value="TolB, N-terminal domain"/>
    <property type="match status" value="1"/>
</dbReference>
<comment type="subunit">
    <text evidence="5">The Tol-Pal system is composed of five core proteins: the inner membrane proteins TolA, TolQ and TolR, the periplasmic protein TolB and the outer membrane protein Pal. They form a network linking the inner and outer membranes and the peptidoglycan layer.</text>
</comment>
<evidence type="ECO:0000256" key="5">
    <source>
        <dbReference type="HAMAP-Rule" id="MF_00671"/>
    </source>
</evidence>
<sequence precursor="true">MKRTLSLAVLFMAATGAHAQQNPQVDLIGGRDEALPIAVVPFGGSAGETDVSAVVAADLNRSGQFKPMPVANMPQRPVNGSDIDFKAWQDAGQDYILIGRASGGLRVEYELFDVSTQQRVLGFAKTSSANAARDIAHQIADDVYLKVTGKPGAFWTRLAFIQSSGVGKGARFSLAIADADGYNVRVLDSSNQPLMSPAWSPDGSKIAYVSFASGNSEVKVRNVDGGGETTLASYKGVNAAPAFSTDGSRVFVSLSKDGDPDIYVIGAGGGGATRLTQQLGIDTSPAVASDGVYFTSDRGGRPQVYHMSANGGSASRVTFQGEYNADPAVSMDGKVIAVSQGTGGAYRIAVMDKDKPGAQWNVVSSGSLDSSPTVAPNGSMVAYSSREGAGDALHVSAANGRVKERLPVSGRDPAWSNLRKNSP</sequence>
<name>A0ABX8WQ21_9GAMM</name>
<dbReference type="Pfam" id="PF07676">
    <property type="entry name" value="PD40"/>
    <property type="match status" value="4"/>
</dbReference>
<evidence type="ECO:0000256" key="1">
    <source>
        <dbReference type="ARBA" id="ARBA00004418"/>
    </source>
</evidence>